<gene>
    <name evidence="1" type="ORF">BKD09_15750</name>
</gene>
<dbReference type="AlphaFoldDB" id="A0A1L3F932"/>
<proteinExistence type="predicted"/>
<reference evidence="1 2" key="1">
    <citation type="submission" date="2016-11" db="EMBL/GenBank/DDBJ databases">
        <title>Complete Genome Sequence of Bradyrhizobium sp. strain J5, an isolated from soybean nodule in Hokkaido.</title>
        <authorList>
            <person name="Kanehara K."/>
        </authorList>
    </citation>
    <scope>NUCLEOTIDE SEQUENCE [LARGE SCALE GENOMIC DNA]</scope>
    <source>
        <strain evidence="1 2">J5</strain>
    </source>
</reference>
<organism evidence="1 2">
    <name type="scientific">Bradyrhizobium japonicum</name>
    <dbReference type="NCBI Taxonomy" id="375"/>
    <lineage>
        <taxon>Bacteria</taxon>
        <taxon>Pseudomonadati</taxon>
        <taxon>Pseudomonadota</taxon>
        <taxon>Alphaproteobacteria</taxon>
        <taxon>Hyphomicrobiales</taxon>
        <taxon>Nitrobacteraceae</taxon>
        <taxon>Bradyrhizobium</taxon>
    </lineage>
</organism>
<dbReference type="EMBL" id="CP017637">
    <property type="protein sequence ID" value="APG09793.1"/>
    <property type="molecule type" value="Genomic_DNA"/>
</dbReference>
<sequence>MIQLAFMIEVLGLRLRGEITQRIDDIFELGARIVAARVQVGAIFAEAVIREPGGQDGPLLVRGEIGIIEDIQGMLKGAGRMQELGQLQWRCAPICLGFRRLE</sequence>
<accession>A0A1L3F932</accession>
<evidence type="ECO:0000313" key="2">
    <source>
        <dbReference type="Proteomes" id="UP000181962"/>
    </source>
</evidence>
<evidence type="ECO:0000313" key="1">
    <source>
        <dbReference type="EMBL" id="APG09793.1"/>
    </source>
</evidence>
<protein>
    <submittedName>
        <fullName evidence="1">Uncharacterized protein</fullName>
    </submittedName>
</protein>
<name>A0A1L3F932_BRAJP</name>
<dbReference type="Proteomes" id="UP000181962">
    <property type="component" value="Chromosome"/>
</dbReference>